<sequence>MKQLALAAGYGVHVWDAVENGDPADSYFWMASSVGAGGAQSVSTFPSREDAWRDCCEANGLLAPIADELDQAGWGVIREPGFIAYRWASRDGVVSPQSFPSAAEALIACVIFQQDTEGQVEHENSAPRA</sequence>
<comment type="caution">
    <text evidence="1">The sequence shown here is derived from an EMBL/GenBank/DDBJ whole genome shotgun (WGS) entry which is preliminary data.</text>
</comment>
<gene>
    <name evidence="1" type="ORF">QPK29_021300</name>
</gene>
<reference evidence="1" key="1">
    <citation type="submission" date="2024-11" db="EMBL/GenBank/DDBJ databases">
        <title>Description of Massilia orientalis sp. nov., isolated from rhizosphere soil of Ageratina adenophora.</title>
        <authorList>
            <person name="Wang Y."/>
        </authorList>
    </citation>
    <scope>NUCLEOTIDE SEQUENCE</scope>
    <source>
        <strain evidence="1">YIM B02787</strain>
    </source>
</reference>
<evidence type="ECO:0000313" key="1">
    <source>
        <dbReference type="EMBL" id="MFJ1470258.1"/>
    </source>
</evidence>
<organism evidence="1 2">
    <name type="scientific">Massilia orientalis</name>
    <dbReference type="NCBI Taxonomy" id="3050128"/>
    <lineage>
        <taxon>Bacteria</taxon>
        <taxon>Pseudomonadati</taxon>
        <taxon>Pseudomonadota</taxon>
        <taxon>Betaproteobacteria</taxon>
        <taxon>Burkholderiales</taxon>
        <taxon>Oxalobacteraceae</taxon>
        <taxon>Telluria group</taxon>
        <taxon>Massilia</taxon>
    </lineage>
</organism>
<dbReference type="Proteomes" id="UP001168096">
    <property type="component" value="Unassembled WGS sequence"/>
</dbReference>
<name>A0ACC7MDQ2_9BURK</name>
<accession>A0ACC7MDQ2</accession>
<evidence type="ECO:0000313" key="2">
    <source>
        <dbReference type="Proteomes" id="UP001168096"/>
    </source>
</evidence>
<dbReference type="EMBL" id="JASNRB020000013">
    <property type="protein sequence ID" value="MFJ1470258.1"/>
    <property type="molecule type" value="Genomic_DNA"/>
</dbReference>
<protein>
    <submittedName>
        <fullName evidence="1">Uncharacterized protein</fullName>
    </submittedName>
</protein>
<keyword evidence="2" id="KW-1185">Reference proteome</keyword>
<proteinExistence type="predicted"/>